<evidence type="ECO:0000313" key="3">
    <source>
        <dbReference type="Proteomes" id="UP001211872"/>
    </source>
</evidence>
<accession>A0ABY7PQE1</accession>
<organism evidence="2 3">
    <name type="scientific">Hymenobacter yonginensis</name>
    <dbReference type="NCBI Taxonomy" id="748197"/>
    <lineage>
        <taxon>Bacteria</taxon>
        <taxon>Pseudomonadati</taxon>
        <taxon>Bacteroidota</taxon>
        <taxon>Cytophagia</taxon>
        <taxon>Cytophagales</taxon>
        <taxon>Hymenobacteraceae</taxon>
        <taxon>Hymenobacter</taxon>
    </lineage>
</organism>
<keyword evidence="1" id="KW-0732">Signal</keyword>
<dbReference type="RefSeq" id="WP_270127638.1">
    <property type="nucleotide sequence ID" value="NZ_CP115396.1"/>
</dbReference>
<sequence>MFTVICRLSLILVFVSMSVCSAFTAAAQPFFRLPILRTTVKQKSGKIHRPVYRTYKAYRQYS</sequence>
<dbReference type="Proteomes" id="UP001211872">
    <property type="component" value="Chromosome"/>
</dbReference>
<keyword evidence="3" id="KW-1185">Reference proteome</keyword>
<feature type="signal peptide" evidence="1">
    <location>
        <begin position="1"/>
        <end position="27"/>
    </location>
</feature>
<evidence type="ECO:0000313" key="2">
    <source>
        <dbReference type="EMBL" id="WBO85061.1"/>
    </source>
</evidence>
<evidence type="ECO:0000256" key="1">
    <source>
        <dbReference type="SAM" id="SignalP"/>
    </source>
</evidence>
<feature type="chain" id="PRO_5045347373" evidence="1">
    <location>
        <begin position="28"/>
        <end position="62"/>
    </location>
</feature>
<dbReference type="EMBL" id="CP115396">
    <property type="protein sequence ID" value="WBO85061.1"/>
    <property type="molecule type" value="Genomic_DNA"/>
</dbReference>
<name>A0ABY7PQE1_9BACT</name>
<reference evidence="2 3" key="1">
    <citation type="journal article" date="2011" name="Int. J. Syst. Evol. Microbiol.">
        <title>Hymenobacter yonginensis sp. nov., isolated from a mesotrophic artificial lake.</title>
        <authorList>
            <person name="Joung Y."/>
            <person name="Cho S.H."/>
            <person name="Kim H."/>
            <person name="Kim S.B."/>
            <person name="Joh K."/>
        </authorList>
    </citation>
    <scope>NUCLEOTIDE SEQUENCE [LARGE SCALE GENOMIC DNA]</scope>
    <source>
        <strain evidence="2 3">KCTC 22745</strain>
    </source>
</reference>
<protein>
    <submittedName>
        <fullName evidence="2">Uncharacterized protein</fullName>
    </submittedName>
</protein>
<gene>
    <name evidence="2" type="ORF">O9Z63_02205</name>
</gene>
<proteinExistence type="predicted"/>